<organism evidence="1 2">
    <name type="scientific">Xanthomonas rydalmerensis</name>
    <dbReference type="NCBI Taxonomy" id="3046274"/>
    <lineage>
        <taxon>Bacteria</taxon>
        <taxon>Pseudomonadati</taxon>
        <taxon>Pseudomonadota</taxon>
        <taxon>Gammaproteobacteria</taxon>
        <taxon>Lysobacterales</taxon>
        <taxon>Lysobacteraceae</taxon>
        <taxon>Xanthomonas</taxon>
    </lineage>
</organism>
<dbReference type="EMBL" id="CP126172">
    <property type="protein sequence ID" value="WOS41063.1"/>
    <property type="molecule type" value="Genomic_DNA"/>
</dbReference>
<dbReference type="SUPFAM" id="SSF52467">
    <property type="entry name" value="DHS-like NAD/FAD-binding domain"/>
    <property type="match status" value="1"/>
</dbReference>
<name>A0ABZ0JML7_9XANT</name>
<dbReference type="InterPro" id="IPR029035">
    <property type="entry name" value="DHS-like_NAD/FAD-binding_dom"/>
</dbReference>
<dbReference type="RefSeq" id="WP_317844288.1">
    <property type="nucleotide sequence ID" value="NZ_CP126170.1"/>
</dbReference>
<keyword evidence="2" id="KW-1185">Reference proteome</keyword>
<dbReference type="InterPro" id="IPR011990">
    <property type="entry name" value="TPR-like_helical_dom_sf"/>
</dbReference>
<reference evidence="1 2" key="1">
    <citation type="submission" date="2023-05" db="EMBL/GenBank/DDBJ databases">
        <title>Xanthomonas rydalmerenesis sp. nov., a novel Xanthomonas species isolated from Fragaria x ananassa.</title>
        <authorList>
            <person name="McKnight D.J.E."/>
            <person name="Wong-Bajracharya J."/>
            <person name="Okoh E.B."/>
            <person name="Snijders F."/>
            <person name="Lidbetter F."/>
            <person name="Webster J."/>
            <person name="Djordjevic S.P."/>
            <person name="Bogema D.R."/>
            <person name="Chapman T.A."/>
        </authorList>
    </citation>
    <scope>NUCLEOTIDE SEQUENCE [LARGE SCALE GENOMIC DNA]</scope>
    <source>
        <strain evidence="1 2">DAR34883</strain>
    </source>
</reference>
<proteinExistence type="predicted"/>
<dbReference type="Pfam" id="PF13289">
    <property type="entry name" value="SIR2_2"/>
    <property type="match status" value="1"/>
</dbReference>
<dbReference type="Proteomes" id="UP001302020">
    <property type="component" value="Chromosome"/>
</dbReference>
<gene>
    <name evidence="1" type="ORF">QN243_00810</name>
</gene>
<sequence length="900" mass="103782">MLNVSFCGITLPDKAIAQLKGRFPEATCRALSCCASPPEAEMESFDPLKQLTSKRRNYADLSRFISSRTSGVPNYTFLLGSGCSVSSGVRSANQLIEEWRKEVFERIYPDKEYDQEQAKEILSKSEGVWYNTNREYSSLFEKNFDLPRQRRMFVEKEVSGKNPNLGYAYLIKLTDKGFINTIFTTNFDDLLNEAFFQFSVDRPMVCAHDSAISSVTVTSSRPKIIKLHGDYLFDDIKSTVRETESLEENTRKKFIEFGRDFGLVVVGYSGCDRSIMDVLQYLLRSEDHFKHGIYWCIRKGDTPSDELIKLLWRDRVYFVEIDGFDELMGQLHNDLVGSELPIDTKIVNEKPRTIIRGFCENPYLKKSNSEVIKRDLERLERQNNREALLNTVLDMQKSSTLEEDDLNDGEVLVTLEIKQLLDASNFSEARDRIAKEMEKVPRHAFKERLSDLKINTEELAGDLHAAIAAVDSLINEDPNNSENYIRKSHLLYEHTERMDVLEHAVAIAPYSYKICNAFMRVSIDAVNASIGFDRQQQLERIESNFRKSIEFNPALSNPAWRLYADFISATALSKDETKEKLDFISRKCESMNPLAISTLRIKLHRISKYKEDRKGKEADEYIEKVKIAKSKSPKSVQRFFDWLEIDCYNKLDRLEDLSRKISEIDVNPAMCGQREFLYRKAKFLMRQSGALDIAIRCLEVALEREKNLVDVFEVCDLYVYKKDHGSIDKILSDYSSAMNPIEKSIIKRRFYQAQNSIDAALNQLRSTKGKRLLGVSILTEEIHDLLLLKRYEEAEALAKSSLEQVNWSIHHPDLIINYELSRQKRGETLNKRRLSDVVEKSDNEDAKACAHYLLGVHEKAREIIRSEITSNREKAFVYSGWAIFSDEKGSRFIESIITST</sequence>
<protein>
    <submittedName>
        <fullName evidence="1">SIR2 family protein</fullName>
    </submittedName>
</protein>
<evidence type="ECO:0000313" key="2">
    <source>
        <dbReference type="Proteomes" id="UP001302020"/>
    </source>
</evidence>
<evidence type="ECO:0000313" key="1">
    <source>
        <dbReference type="EMBL" id="WOS41063.1"/>
    </source>
</evidence>
<dbReference type="Gene3D" id="3.40.50.1220">
    <property type="entry name" value="TPP-binding domain"/>
    <property type="match status" value="1"/>
</dbReference>
<accession>A0ABZ0JML7</accession>
<dbReference type="Gene3D" id="1.25.40.10">
    <property type="entry name" value="Tetratricopeptide repeat domain"/>
    <property type="match status" value="1"/>
</dbReference>